<evidence type="ECO:0008006" key="4">
    <source>
        <dbReference type="Google" id="ProtNLM"/>
    </source>
</evidence>
<evidence type="ECO:0000259" key="2">
    <source>
        <dbReference type="Pfam" id="PF21027"/>
    </source>
</evidence>
<dbReference type="Gene3D" id="3.90.245.10">
    <property type="entry name" value="Ribonucleoside hydrolase-like"/>
    <property type="match status" value="1"/>
</dbReference>
<dbReference type="InterPro" id="IPR048527">
    <property type="entry name" value="Sde182_C"/>
</dbReference>
<proteinExistence type="predicted"/>
<dbReference type="InterPro" id="IPR011483">
    <property type="entry name" value="Sde182_NH-like"/>
</dbReference>
<dbReference type="Pfam" id="PF21027">
    <property type="entry name" value="Sde0182_C"/>
    <property type="match status" value="1"/>
</dbReference>
<dbReference type="Gene3D" id="2.60.40.10">
    <property type="entry name" value="Immunoglobulins"/>
    <property type="match status" value="1"/>
</dbReference>
<dbReference type="InterPro" id="IPR036452">
    <property type="entry name" value="Ribo_hydro-like"/>
</dbReference>
<reference evidence="3" key="1">
    <citation type="submission" date="2019-11" db="EMBL/GenBank/DDBJ databases">
        <authorList>
            <person name="Feng L."/>
        </authorList>
    </citation>
    <scope>NUCLEOTIDE SEQUENCE</scope>
    <source>
        <strain evidence="3">PclaraLFYP37</strain>
    </source>
</reference>
<gene>
    <name evidence="3" type="ORF">PCLFYP37_00233</name>
</gene>
<dbReference type="SUPFAM" id="SSF53590">
    <property type="entry name" value="Nucleoside hydrolase"/>
    <property type="match status" value="1"/>
</dbReference>
<dbReference type="RefSeq" id="WP_412442400.1">
    <property type="nucleotide sequence ID" value="NZ_JBKWWY010000005.1"/>
</dbReference>
<dbReference type="Pfam" id="PF07632">
    <property type="entry name" value="Sde182_NH-like"/>
    <property type="match status" value="1"/>
</dbReference>
<feature type="domain" description="Cellulose-binding Sde182 nucleoside hydrolase-like" evidence="1">
    <location>
        <begin position="76"/>
        <end position="318"/>
    </location>
</feature>
<name>A0A6N3FV15_9BACT</name>
<evidence type="ECO:0000259" key="1">
    <source>
        <dbReference type="Pfam" id="PF07632"/>
    </source>
</evidence>
<accession>A0A6N3FV15</accession>
<sequence>MQHSRKQDNPIPLTFATYRKDRKNNINKKHHLNAMYVSTLKLQPGICLKTLFALLLAASASTCHCRNARTHPDKQRLIVTTDLGGTDPDDTQSMIHLLVCSNAIDIEGLVSSQVWSDMPDKVDRIHEVVGQFEKVLPRLKKHAEGYPEPGYLRSVIRQGQKTSNMAGVGNGKASPGSELIIEAVDKKDDPRPVWIAAWGGMNTVAQALWTVTHTRSPKDIERFVRKIRIYDVLGQDDAGAWIAQNYPGILYLRNKAVYGWAPSDEWLRDNIQSHKPLGDYYPDRKWATEGDSPSFLYVYANGLNVPEEITFGGWGGRFSDTPVENIRGMKFIAQSGKDESLYDPYRMYACAAEGGNSIKRWKREIWNNFAARMAWTATDEYSAVNHHPVAIVDGHYGMNCIYKKVKAGRDMEFDASASYDPDGNPLAFRWEIYAEPSTYKGKVNMENGDSPKCRIHIPAEASGKSLHVILSLTDRGKPALTAYKRIVVQVL</sequence>
<feature type="domain" description="Cellulose-binding Sde182 C-terminal" evidence="2">
    <location>
        <begin position="412"/>
        <end position="490"/>
    </location>
</feature>
<dbReference type="GO" id="GO:0016799">
    <property type="term" value="F:hydrolase activity, hydrolyzing N-glycosyl compounds"/>
    <property type="evidence" value="ECO:0007669"/>
    <property type="project" value="InterPro"/>
</dbReference>
<dbReference type="EMBL" id="CACRUT010000023">
    <property type="protein sequence ID" value="VYU55895.1"/>
    <property type="molecule type" value="Genomic_DNA"/>
</dbReference>
<protein>
    <recommendedName>
        <fullName evidence="4">DUF1593 domain-containing protein</fullName>
    </recommendedName>
</protein>
<dbReference type="InterPro" id="IPR013783">
    <property type="entry name" value="Ig-like_fold"/>
</dbReference>
<dbReference type="AlphaFoldDB" id="A0A6N3FV15"/>
<evidence type="ECO:0000313" key="3">
    <source>
        <dbReference type="EMBL" id="VYU55895.1"/>
    </source>
</evidence>
<organism evidence="3">
    <name type="scientific">Paraprevotella clara</name>
    <dbReference type="NCBI Taxonomy" id="454154"/>
    <lineage>
        <taxon>Bacteria</taxon>
        <taxon>Pseudomonadati</taxon>
        <taxon>Bacteroidota</taxon>
        <taxon>Bacteroidia</taxon>
        <taxon>Bacteroidales</taxon>
        <taxon>Prevotellaceae</taxon>
        <taxon>Paraprevotella</taxon>
    </lineage>
</organism>